<accession>A0A5S9IUF2</accession>
<protein>
    <submittedName>
        <fullName evidence="1">Uncharacterized protein</fullName>
    </submittedName>
</protein>
<organism evidence="1 2">
    <name type="scientific">Uabimicrobium amorphum</name>
    <dbReference type="NCBI Taxonomy" id="2596890"/>
    <lineage>
        <taxon>Bacteria</taxon>
        <taxon>Pseudomonadati</taxon>
        <taxon>Planctomycetota</taxon>
        <taxon>Candidatus Uabimicrobiia</taxon>
        <taxon>Candidatus Uabimicrobiales</taxon>
        <taxon>Candidatus Uabimicrobiaceae</taxon>
        <taxon>Candidatus Uabimicrobium</taxon>
    </lineage>
</organism>
<dbReference type="OrthoDB" id="1492288at2"/>
<dbReference type="RefSeq" id="WP_151972037.1">
    <property type="nucleotide sequence ID" value="NZ_AP019860.1"/>
</dbReference>
<gene>
    <name evidence="1" type="ORF">UABAM_06393</name>
</gene>
<proteinExistence type="predicted"/>
<dbReference type="Proteomes" id="UP000326354">
    <property type="component" value="Chromosome"/>
</dbReference>
<dbReference type="KEGG" id="uam:UABAM_06393"/>
<dbReference type="EMBL" id="AP019860">
    <property type="protein sequence ID" value="BBM87977.1"/>
    <property type="molecule type" value="Genomic_DNA"/>
</dbReference>
<keyword evidence="2" id="KW-1185">Reference proteome</keyword>
<dbReference type="AlphaFoldDB" id="A0A5S9IUF2"/>
<evidence type="ECO:0000313" key="1">
    <source>
        <dbReference type="EMBL" id="BBM87977.1"/>
    </source>
</evidence>
<sequence length="170" mass="19554">MKYLIFSLCCLCMGCSSLIPYTDGVVESYKLTDSEIKGLQFYTEGDDIILQREVKRVKRDVESSLEEESGSFIDEIVLEEGTPGVLCHFSETHIGVSFEEKFCLVFAKVEDGRYGLGYIDGFVNYYNLENGKTFQFRRVHPYEFTYIAVDEDILARIDKLRTYLPGRTVE</sequence>
<evidence type="ECO:0000313" key="2">
    <source>
        <dbReference type="Proteomes" id="UP000326354"/>
    </source>
</evidence>
<reference evidence="1 2" key="1">
    <citation type="submission" date="2019-08" db="EMBL/GenBank/DDBJ databases">
        <title>Complete genome sequence of Candidatus Uab amorphum.</title>
        <authorList>
            <person name="Shiratori T."/>
            <person name="Suzuki S."/>
            <person name="Kakizawa Y."/>
            <person name="Ishida K."/>
        </authorList>
    </citation>
    <scope>NUCLEOTIDE SEQUENCE [LARGE SCALE GENOMIC DNA]</scope>
    <source>
        <strain evidence="1 2">SRT547</strain>
    </source>
</reference>
<name>A0A5S9IUF2_UABAM</name>